<reference evidence="1" key="1">
    <citation type="submission" date="2022-04" db="EMBL/GenBank/DDBJ databases">
        <title>Jade perch genome.</title>
        <authorList>
            <person name="Chao B."/>
        </authorList>
    </citation>
    <scope>NUCLEOTIDE SEQUENCE</scope>
    <source>
        <strain evidence="1">CB-2022</strain>
    </source>
</reference>
<dbReference type="EMBL" id="CM041543">
    <property type="protein sequence ID" value="KAI3364314.1"/>
    <property type="molecule type" value="Genomic_DNA"/>
</dbReference>
<evidence type="ECO:0000313" key="2">
    <source>
        <dbReference type="Proteomes" id="UP000831701"/>
    </source>
</evidence>
<sequence>MPPGRLPREVFQACPREEAPGEDPGHAGETMSLSWPGNASGPPRRAGGSVWGEGSLGISAQTAASATRSRTKRMKMDGWMDGWMESELFLTDI</sequence>
<evidence type="ECO:0000313" key="1">
    <source>
        <dbReference type="EMBL" id="KAI3364314.1"/>
    </source>
</evidence>
<organism evidence="1 2">
    <name type="scientific">Scortum barcoo</name>
    <name type="common">barcoo grunter</name>
    <dbReference type="NCBI Taxonomy" id="214431"/>
    <lineage>
        <taxon>Eukaryota</taxon>
        <taxon>Metazoa</taxon>
        <taxon>Chordata</taxon>
        <taxon>Craniata</taxon>
        <taxon>Vertebrata</taxon>
        <taxon>Euteleostomi</taxon>
        <taxon>Actinopterygii</taxon>
        <taxon>Neopterygii</taxon>
        <taxon>Teleostei</taxon>
        <taxon>Neoteleostei</taxon>
        <taxon>Acanthomorphata</taxon>
        <taxon>Eupercaria</taxon>
        <taxon>Centrarchiformes</taxon>
        <taxon>Terapontoidei</taxon>
        <taxon>Terapontidae</taxon>
        <taxon>Scortum</taxon>
    </lineage>
</organism>
<comment type="caution">
    <text evidence="1">The sequence shown here is derived from an EMBL/GenBank/DDBJ whole genome shotgun (WGS) entry which is preliminary data.</text>
</comment>
<keyword evidence="2" id="KW-1185">Reference proteome</keyword>
<name>A0ACB8W9M3_9TELE</name>
<protein>
    <submittedName>
        <fullName evidence="1">Uncharacterized protein</fullName>
    </submittedName>
</protein>
<dbReference type="Proteomes" id="UP000831701">
    <property type="component" value="Chromosome 13"/>
</dbReference>
<proteinExistence type="predicted"/>
<accession>A0ACB8W9M3</accession>
<gene>
    <name evidence="1" type="ORF">L3Q82_011115</name>
</gene>